<name>A0ABT2YD84_9BURK</name>
<dbReference type="RefSeq" id="WP_263570633.1">
    <property type="nucleotide sequence ID" value="NZ_JAJIRN010000003.1"/>
</dbReference>
<dbReference type="EMBL" id="JAJIRN010000003">
    <property type="protein sequence ID" value="MCV2368009.1"/>
    <property type="molecule type" value="Genomic_DNA"/>
</dbReference>
<dbReference type="InterPro" id="IPR041698">
    <property type="entry name" value="Methyltransf_25"/>
</dbReference>
<accession>A0ABT2YD84</accession>
<dbReference type="InterPro" id="IPR029063">
    <property type="entry name" value="SAM-dependent_MTases_sf"/>
</dbReference>
<evidence type="ECO:0000259" key="1">
    <source>
        <dbReference type="Pfam" id="PF13649"/>
    </source>
</evidence>
<dbReference type="GO" id="GO:0032259">
    <property type="term" value="P:methylation"/>
    <property type="evidence" value="ECO:0007669"/>
    <property type="project" value="UniProtKB-KW"/>
</dbReference>
<dbReference type="SUPFAM" id="SSF53335">
    <property type="entry name" value="S-adenosyl-L-methionine-dependent methyltransferases"/>
    <property type="match status" value="1"/>
</dbReference>
<gene>
    <name evidence="2" type="ORF">LNV07_07850</name>
</gene>
<proteinExistence type="predicted"/>
<protein>
    <submittedName>
        <fullName evidence="2">Methyltransferase domain-containing protein</fullName>
    </submittedName>
</protein>
<sequence length="230" mass="25979">MTNFEPSADVSMTEQMPRYYAQRALEYEQVFARPHRQPNIATLKQWLGEQFSGRHVLEVATGTGFWLPAASADALSWQCTDINAEVLEVAKSKSLDFSKLSFRLADAYALDLVPVGAKSPFDAAFAGLWFSHIPLHRQAAWLAQLHAQLAPGATVILMDNRFVAGDSTPISRVDAQGNGYQMRSLNDGSQHEVLKNFPRFGQMHTLLDADAQDIEWQELDYFWTLKYRLR</sequence>
<keyword evidence="3" id="KW-1185">Reference proteome</keyword>
<feature type="domain" description="Methyltransferase" evidence="1">
    <location>
        <begin position="56"/>
        <end position="152"/>
    </location>
</feature>
<reference evidence="2 3" key="1">
    <citation type="submission" date="2021-11" db="EMBL/GenBank/DDBJ databases">
        <authorList>
            <person name="Liang Q."/>
            <person name="Mou H."/>
            <person name="Liu Z."/>
        </authorList>
    </citation>
    <scope>NUCLEOTIDE SEQUENCE [LARGE SCALE GENOMIC DNA]</scope>
    <source>
        <strain evidence="2 3">CHU3</strain>
    </source>
</reference>
<evidence type="ECO:0000313" key="3">
    <source>
        <dbReference type="Proteomes" id="UP001209701"/>
    </source>
</evidence>
<dbReference type="Proteomes" id="UP001209701">
    <property type="component" value="Unassembled WGS sequence"/>
</dbReference>
<comment type="caution">
    <text evidence="2">The sequence shown here is derived from an EMBL/GenBank/DDBJ whole genome shotgun (WGS) entry which is preliminary data.</text>
</comment>
<dbReference type="Gene3D" id="3.40.50.150">
    <property type="entry name" value="Vaccinia Virus protein VP39"/>
    <property type="match status" value="1"/>
</dbReference>
<keyword evidence="2" id="KW-0808">Transferase</keyword>
<organism evidence="2 3">
    <name type="scientific">Roseateles oligotrophus</name>
    <dbReference type="NCBI Taxonomy" id="1769250"/>
    <lineage>
        <taxon>Bacteria</taxon>
        <taxon>Pseudomonadati</taxon>
        <taxon>Pseudomonadota</taxon>
        <taxon>Betaproteobacteria</taxon>
        <taxon>Burkholderiales</taxon>
        <taxon>Sphaerotilaceae</taxon>
        <taxon>Roseateles</taxon>
    </lineage>
</organism>
<dbReference type="Pfam" id="PF13649">
    <property type="entry name" value="Methyltransf_25"/>
    <property type="match status" value="1"/>
</dbReference>
<dbReference type="CDD" id="cd02440">
    <property type="entry name" value="AdoMet_MTases"/>
    <property type="match status" value="1"/>
</dbReference>
<evidence type="ECO:0000313" key="2">
    <source>
        <dbReference type="EMBL" id="MCV2368009.1"/>
    </source>
</evidence>
<keyword evidence="2" id="KW-0489">Methyltransferase</keyword>
<dbReference type="GO" id="GO:0008168">
    <property type="term" value="F:methyltransferase activity"/>
    <property type="evidence" value="ECO:0007669"/>
    <property type="project" value="UniProtKB-KW"/>
</dbReference>